<gene>
    <name evidence="2" type="ORF">DFP72DRAFT_1174489</name>
</gene>
<dbReference type="OrthoDB" id="3163890at2759"/>
<dbReference type="GO" id="GO:0015074">
    <property type="term" value="P:DNA integration"/>
    <property type="evidence" value="ECO:0007669"/>
    <property type="project" value="InterPro"/>
</dbReference>
<reference evidence="2 3" key="1">
    <citation type="submission" date="2020-07" db="EMBL/GenBank/DDBJ databases">
        <title>Comparative genomics of pyrophilous fungi reveals a link between fire events and developmental genes.</title>
        <authorList>
            <consortium name="DOE Joint Genome Institute"/>
            <person name="Steindorff A.S."/>
            <person name="Carver A."/>
            <person name="Calhoun S."/>
            <person name="Stillman K."/>
            <person name="Liu H."/>
            <person name="Lipzen A."/>
            <person name="Pangilinan J."/>
            <person name="Labutti K."/>
            <person name="Bruns T.D."/>
            <person name="Grigoriev I.V."/>
        </authorList>
    </citation>
    <scope>NUCLEOTIDE SEQUENCE [LARGE SCALE GENOMIC DNA]</scope>
    <source>
        <strain evidence="2 3">CBS 144469</strain>
    </source>
</reference>
<dbReference type="Proteomes" id="UP000521943">
    <property type="component" value="Unassembled WGS sequence"/>
</dbReference>
<dbReference type="PANTHER" id="PTHR34605">
    <property type="entry name" value="PHAGE_INTEGRASE DOMAIN-CONTAINING PROTEIN"/>
    <property type="match status" value="1"/>
</dbReference>
<name>A0A8H6HLA3_9AGAR</name>
<organism evidence="2 3">
    <name type="scientific">Ephemerocybe angulata</name>
    <dbReference type="NCBI Taxonomy" id="980116"/>
    <lineage>
        <taxon>Eukaryota</taxon>
        <taxon>Fungi</taxon>
        <taxon>Dikarya</taxon>
        <taxon>Basidiomycota</taxon>
        <taxon>Agaricomycotina</taxon>
        <taxon>Agaricomycetes</taxon>
        <taxon>Agaricomycetidae</taxon>
        <taxon>Agaricales</taxon>
        <taxon>Agaricineae</taxon>
        <taxon>Psathyrellaceae</taxon>
        <taxon>Ephemerocybe</taxon>
    </lineage>
</organism>
<keyword evidence="3" id="KW-1185">Reference proteome</keyword>
<dbReference type="PANTHER" id="PTHR34605:SF4">
    <property type="entry name" value="DNA ADENINE METHYLTRANSFERASE"/>
    <property type="match status" value="1"/>
</dbReference>
<comment type="caution">
    <text evidence="2">The sequence shown here is derived from an EMBL/GenBank/DDBJ whole genome shotgun (WGS) entry which is preliminary data.</text>
</comment>
<dbReference type="SUPFAM" id="SSF56349">
    <property type="entry name" value="DNA breaking-rejoining enzymes"/>
    <property type="match status" value="1"/>
</dbReference>
<evidence type="ECO:0000313" key="3">
    <source>
        <dbReference type="Proteomes" id="UP000521943"/>
    </source>
</evidence>
<dbReference type="InterPro" id="IPR011010">
    <property type="entry name" value="DNA_brk_join_enz"/>
</dbReference>
<dbReference type="Gene3D" id="1.10.443.10">
    <property type="entry name" value="Intergrase catalytic core"/>
    <property type="match status" value="1"/>
</dbReference>
<accession>A0A8H6HLA3</accession>
<keyword evidence="1" id="KW-0233">DNA recombination</keyword>
<dbReference type="EMBL" id="JACGCI010000073">
    <property type="protein sequence ID" value="KAF6748287.1"/>
    <property type="molecule type" value="Genomic_DNA"/>
</dbReference>
<dbReference type="InterPro" id="IPR013762">
    <property type="entry name" value="Integrase-like_cat_sf"/>
</dbReference>
<dbReference type="GO" id="GO:0006310">
    <property type="term" value="P:DNA recombination"/>
    <property type="evidence" value="ECO:0007669"/>
    <property type="project" value="UniProtKB-KW"/>
</dbReference>
<protein>
    <submittedName>
        <fullName evidence="2">DNA breaking-rejoining enzyme</fullName>
    </submittedName>
</protein>
<sequence>MSPTHAVLNLPGVVLALKEAEESVSDIEVAQLAEVEAAHHSPESWADIQEGSEELSQLRRLHEVIAENSIEVCASTDLTYKRCDDVDHTGARKPPGQSRNSWSHAQKMLSAVVYCFGRHYRRGTHDWVEVSSGHFLGNPGRALEVQRYMVALRRRKADAGDTPTRGQSTSAIDPEIIRQLYDYNGDSSWNPDTPRPGQKGYWGGSLHRAAVHTVGVIAFHCLLRIDEVLHLRHEDIWIDEGEPNHIVITLPRRKTHQTGGIPPFHLWKLEAVEDTYLCPVQALAHWVKTSGAKSGYLFRAIGSSNQLKTDNHPIRSERWIEMFRNALVDIKIDPTLYAGHSFRRGGCQYLAFVKKWPIYEICDWGGWSSDFQHGAILRYLFDERGNPGNQRANYMNPNRQVFTVCMHCRRQCGCAGAVMIS</sequence>
<evidence type="ECO:0000256" key="1">
    <source>
        <dbReference type="ARBA" id="ARBA00023172"/>
    </source>
</evidence>
<evidence type="ECO:0000313" key="2">
    <source>
        <dbReference type="EMBL" id="KAF6748287.1"/>
    </source>
</evidence>
<proteinExistence type="predicted"/>
<dbReference type="InterPro" id="IPR052925">
    <property type="entry name" value="Phage_Integrase-like_Recomb"/>
</dbReference>
<dbReference type="GO" id="GO:0003677">
    <property type="term" value="F:DNA binding"/>
    <property type="evidence" value="ECO:0007669"/>
    <property type="project" value="InterPro"/>
</dbReference>
<dbReference type="AlphaFoldDB" id="A0A8H6HLA3"/>